<feature type="compositionally biased region" description="Polar residues" evidence="1">
    <location>
        <begin position="220"/>
        <end position="252"/>
    </location>
</feature>
<keyword evidence="4" id="KW-1185">Reference proteome</keyword>
<organism evidence="3">
    <name type="scientific">Absidia glauca</name>
    <name type="common">Pin mould</name>
    <dbReference type="NCBI Taxonomy" id="4829"/>
    <lineage>
        <taxon>Eukaryota</taxon>
        <taxon>Fungi</taxon>
        <taxon>Fungi incertae sedis</taxon>
        <taxon>Mucoromycota</taxon>
        <taxon>Mucoromycotina</taxon>
        <taxon>Mucoromycetes</taxon>
        <taxon>Mucorales</taxon>
        <taxon>Cunninghamellaceae</taxon>
        <taxon>Absidia</taxon>
    </lineage>
</organism>
<feature type="region of interest" description="Disordered" evidence="1">
    <location>
        <begin position="85"/>
        <end position="196"/>
    </location>
</feature>
<dbReference type="PANTHER" id="PTHR22949:SF0">
    <property type="entry name" value="RE27538P"/>
    <property type="match status" value="1"/>
</dbReference>
<feature type="compositionally biased region" description="Low complexity" evidence="1">
    <location>
        <begin position="151"/>
        <end position="172"/>
    </location>
</feature>
<dbReference type="EMBL" id="LT554579">
    <property type="protein sequence ID" value="SAM06273.1"/>
    <property type="molecule type" value="Genomic_DNA"/>
</dbReference>
<feature type="compositionally biased region" description="Polar residues" evidence="1">
    <location>
        <begin position="116"/>
        <end position="128"/>
    </location>
</feature>
<proteinExistence type="predicted"/>
<dbReference type="InParanoid" id="A0A163KDB6"/>
<name>A0A163KDB6_ABSGL</name>
<feature type="compositionally biased region" description="Low complexity" evidence="1">
    <location>
        <begin position="210"/>
        <end position="219"/>
    </location>
</feature>
<dbReference type="AlphaFoldDB" id="A0A163KDB6"/>
<reference evidence="3" key="1">
    <citation type="submission" date="2016-04" db="EMBL/GenBank/DDBJ databases">
        <authorList>
            <person name="Evans L.H."/>
            <person name="Alamgir A."/>
            <person name="Owens N."/>
            <person name="Weber N.D."/>
            <person name="Virtaneva K."/>
            <person name="Barbian K."/>
            <person name="Babar A."/>
            <person name="Rosenke K."/>
        </authorList>
    </citation>
    <scope>NUCLEOTIDE SEQUENCE [LARGE SCALE GENOMIC DNA]</scope>
    <source>
        <strain evidence="3">CBS 101.48</strain>
    </source>
</reference>
<gene>
    <name evidence="3" type="primary">ABSGL_12161.1 scaffold 12710</name>
</gene>
<dbReference type="InterPro" id="IPR058345">
    <property type="entry name" value="DUF8032"/>
</dbReference>
<dbReference type="OrthoDB" id="5599902at2759"/>
<feature type="region of interest" description="Disordered" evidence="1">
    <location>
        <begin position="210"/>
        <end position="278"/>
    </location>
</feature>
<dbReference type="Pfam" id="PF26087">
    <property type="entry name" value="DUF8032"/>
    <property type="match status" value="1"/>
</dbReference>
<feature type="domain" description="DUF8032" evidence="2">
    <location>
        <begin position="302"/>
        <end position="395"/>
    </location>
</feature>
<evidence type="ECO:0000313" key="3">
    <source>
        <dbReference type="EMBL" id="SAM06273.1"/>
    </source>
</evidence>
<feature type="compositionally biased region" description="Polar residues" evidence="1">
    <location>
        <begin position="260"/>
        <end position="273"/>
    </location>
</feature>
<dbReference type="STRING" id="4829.A0A163KDB6"/>
<protein>
    <recommendedName>
        <fullName evidence="2">DUF8032 domain-containing protein</fullName>
    </recommendedName>
</protein>
<evidence type="ECO:0000313" key="4">
    <source>
        <dbReference type="Proteomes" id="UP000078561"/>
    </source>
</evidence>
<feature type="compositionally biased region" description="Polar residues" evidence="1">
    <location>
        <begin position="138"/>
        <end position="150"/>
    </location>
</feature>
<accession>A0A163KDB6</accession>
<evidence type="ECO:0000256" key="1">
    <source>
        <dbReference type="SAM" id="MobiDB-lite"/>
    </source>
</evidence>
<dbReference type="Proteomes" id="UP000078561">
    <property type="component" value="Unassembled WGS sequence"/>
</dbReference>
<feature type="compositionally biased region" description="Polar residues" evidence="1">
    <location>
        <begin position="87"/>
        <end position="100"/>
    </location>
</feature>
<evidence type="ECO:0000259" key="2">
    <source>
        <dbReference type="Pfam" id="PF26087"/>
    </source>
</evidence>
<dbReference type="PANTHER" id="PTHR22949">
    <property type="entry name" value="WHITE COLLAR 2 PROTEIN WC2"/>
    <property type="match status" value="1"/>
</dbReference>
<sequence>MKAASLAINTDTFSQPIKNELFPVDENSTCTSAATDDHGPEVPLSILSSMPSYGNSDDPMNLDSSACWNMPEDLDMSSLLDPSLWSFDSSTQQSPSNNLQHPLEGDSCKANGGLGTFQTPTNDPSWLNGQFHIPPTPSYSLPSTRPQSPISNVSSDASNNNSSNSNNNNNSNDMTNQLFPPTPPVESQPMFFGNLGGIQAPIPLNMHNQFPQQRQQPQQCLMSSPFDTQPTPAISHSVPPFSQRSTIPQNKLTQRRRSDQSPYRKNSSTSSTPGVRRRASSVASVVSLTAHEPIAHFVDGIEHITFLYSHDRLIKEYTVRTDVNNLNLDDVPMEFRLQNAIYPRANVEREDYDGNRWKYETSCNELGWKLCWLNRDQLFGKRGLIQRAVDSYRNRHAELRSRRVTRQEKLANGTLRIRRAKKLNRPLF</sequence>